<organism evidence="1 2">
    <name type="scientific">Streblomastix strix</name>
    <dbReference type="NCBI Taxonomy" id="222440"/>
    <lineage>
        <taxon>Eukaryota</taxon>
        <taxon>Metamonada</taxon>
        <taxon>Preaxostyla</taxon>
        <taxon>Oxymonadida</taxon>
        <taxon>Streblomastigidae</taxon>
        <taxon>Streblomastix</taxon>
    </lineage>
</organism>
<comment type="caution">
    <text evidence="1">The sequence shown here is derived from an EMBL/GenBank/DDBJ whole genome shotgun (WGS) entry which is preliminary data.</text>
</comment>
<proteinExistence type="predicted"/>
<dbReference type="EMBL" id="SNRW01003479">
    <property type="protein sequence ID" value="KAA6389732.1"/>
    <property type="molecule type" value="Genomic_DNA"/>
</dbReference>
<name>A0A5J4W511_9EUKA</name>
<evidence type="ECO:0000313" key="1">
    <source>
        <dbReference type="EMBL" id="KAA6389732.1"/>
    </source>
</evidence>
<dbReference type="AlphaFoldDB" id="A0A5J4W511"/>
<dbReference type="Proteomes" id="UP000324800">
    <property type="component" value="Unassembled WGS sequence"/>
</dbReference>
<evidence type="ECO:0000313" key="2">
    <source>
        <dbReference type="Proteomes" id="UP000324800"/>
    </source>
</evidence>
<sequence>MSRFFRTGTIGGCSESQQTNEDLISLPEDCLYHSLSFSSHSINDSKGNYYGYLGTGFENRENIFYNSSLYRGREQVLARRFSRHRIGII</sequence>
<reference evidence="1 2" key="1">
    <citation type="submission" date="2019-03" db="EMBL/GenBank/DDBJ databases">
        <title>Single cell metagenomics reveals metabolic interactions within the superorganism composed of flagellate Streblomastix strix and complex community of Bacteroidetes bacteria on its surface.</title>
        <authorList>
            <person name="Treitli S.C."/>
            <person name="Kolisko M."/>
            <person name="Husnik F."/>
            <person name="Keeling P."/>
            <person name="Hampl V."/>
        </authorList>
    </citation>
    <scope>NUCLEOTIDE SEQUENCE [LARGE SCALE GENOMIC DNA]</scope>
    <source>
        <strain evidence="1">ST1C</strain>
    </source>
</reference>
<gene>
    <name evidence="1" type="ORF">EZS28_014740</name>
</gene>
<accession>A0A5J4W511</accession>
<protein>
    <submittedName>
        <fullName evidence="1">Uncharacterized protein</fullName>
    </submittedName>
</protein>